<dbReference type="Pfam" id="PF06051">
    <property type="entry name" value="DUF928"/>
    <property type="match status" value="1"/>
</dbReference>
<dbReference type="EMBL" id="JADEXP010000162">
    <property type="protein sequence ID" value="MBE9068363.1"/>
    <property type="molecule type" value="Genomic_DNA"/>
</dbReference>
<comment type="caution">
    <text evidence="2">The sequence shown here is derived from an EMBL/GenBank/DDBJ whole genome shotgun (WGS) entry which is preliminary data.</text>
</comment>
<name>A0A929FB28_LEPEC</name>
<gene>
    <name evidence="2" type="ORF">IQ260_17055</name>
</gene>
<keyword evidence="3" id="KW-1185">Reference proteome</keyword>
<dbReference type="Proteomes" id="UP000615026">
    <property type="component" value="Unassembled WGS sequence"/>
</dbReference>
<organism evidence="2 3">
    <name type="scientific">Leptolyngbya cf. ectocarpi LEGE 11479</name>
    <dbReference type="NCBI Taxonomy" id="1828722"/>
    <lineage>
        <taxon>Bacteria</taxon>
        <taxon>Bacillati</taxon>
        <taxon>Cyanobacteriota</taxon>
        <taxon>Cyanophyceae</taxon>
        <taxon>Leptolyngbyales</taxon>
        <taxon>Leptolyngbyaceae</taxon>
        <taxon>Leptolyngbya group</taxon>
        <taxon>Leptolyngbya</taxon>
    </lineage>
</organism>
<evidence type="ECO:0000313" key="2">
    <source>
        <dbReference type="EMBL" id="MBE9068363.1"/>
    </source>
</evidence>
<evidence type="ECO:0000313" key="3">
    <source>
        <dbReference type="Proteomes" id="UP000615026"/>
    </source>
</evidence>
<dbReference type="AlphaFoldDB" id="A0A929FB28"/>
<dbReference type="RefSeq" id="WP_193994311.1">
    <property type="nucleotide sequence ID" value="NZ_JADEXP010000162.1"/>
</dbReference>
<sequence>MTAHTASILSKLTHTTSLCLGLLTMAQISTHASTHISEVSEHSLDLVSIADNHAVIDNSGNNHDRRRFRPTDDTRPIPPTPLTAGSRGGSCNVEEEPTEFTALGPRSIAELTTQVRPEFSWYVSPSEEGAQLQFRLMQIDENGQLLSLVNTKSFIAQAGFMSYQPPSEATPLEVGKDYLWQVVITCSSDDLLMSTLPIRVVTPSAELTAQLSTATTNAERAIIYGSAGLWYDALAQVMSSTAPDDRTIRAGLLQDLAVVEEEDNQEISTILLAIIEQTDDR</sequence>
<evidence type="ECO:0000256" key="1">
    <source>
        <dbReference type="SAM" id="MobiDB-lite"/>
    </source>
</evidence>
<proteinExistence type="predicted"/>
<protein>
    <submittedName>
        <fullName evidence="2">DUF928 domain-containing protein</fullName>
    </submittedName>
</protein>
<reference evidence="2" key="1">
    <citation type="submission" date="2020-10" db="EMBL/GenBank/DDBJ databases">
        <authorList>
            <person name="Castelo-Branco R."/>
            <person name="Eusebio N."/>
            <person name="Adriana R."/>
            <person name="Vieira A."/>
            <person name="Brugerolle De Fraissinette N."/>
            <person name="Rezende De Castro R."/>
            <person name="Schneider M.P."/>
            <person name="Vasconcelos V."/>
            <person name="Leao P.N."/>
        </authorList>
    </citation>
    <scope>NUCLEOTIDE SEQUENCE</scope>
    <source>
        <strain evidence="2">LEGE 11479</strain>
    </source>
</reference>
<accession>A0A929FB28</accession>
<feature type="region of interest" description="Disordered" evidence="1">
    <location>
        <begin position="55"/>
        <end position="95"/>
    </location>
</feature>
<dbReference type="InterPro" id="IPR010328">
    <property type="entry name" value="DUF928"/>
</dbReference>